<dbReference type="AlphaFoldDB" id="A0A0A9DWQ3"/>
<dbReference type="SUPFAM" id="SSF48452">
    <property type="entry name" value="TPR-like"/>
    <property type="match status" value="1"/>
</dbReference>
<dbReference type="EMBL" id="GBRH01209703">
    <property type="protein sequence ID" value="JAD88192.1"/>
    <property type="molecule type" value="Transcribed_RNA"/>
</dbReference>
<dbReference type="PROSITE" id="PS51375">
    <property type="entry name" value="PPR"/>
    <property type="match status" value="4"/>
</dbReference>
<feature type="repeat" description="PPR" evidence="3">
    <location>
        <begin position="60"/>
        <end position="94"/>
    </location>
</feature>
<evidence type="ECO:0008006" key="5">
    <source>
        <dbReference type="Google" id="ProtNLM"/>
    </source>
</evidence>
<evidence type="ECO:0000256" key="1">
    <source>
        <dbReference type="ARBA" id="ARBA00022737"/>
    </source>
</evidence>
<dbReference type="FunFam" id="1.25.40.10:FF:000090">
    <property type="entry name" value="Pentatricopeptide repeat-containing protein, chloroplastic"/>
    <property type="match status" value="1"/>
</dbReference>
<evidence type="ECO:0000313" key="4">
    <source>
        <dbReference type="EMBL" id="JAD88192.1"/>
    </source>
</evidence>
<feature type="repeat" description="PPR" evidence="3">
    <location>
        <begin position="29"/>
        <end position="59"/>
    </location>
</feature>
<reference evidence="4" key="1">
    <citation type="submission" date="2014-09" db="EMBL/GenBank/DDBJ databases">
        <authorList>
            <person name="Magalhaes I.L.F."/>
            <person name="Oliveira U."/>
            <person name="Santos F.R."/>
            <person name="Vidigal T.H.D.A."/>
            <person name="Brescovit A.D."/>
            <person name="Santos A.J."/>
        </authorList>
    </citation>
    <scope>NUCLEOTIDE SEQUENCE</scope>
    <source>
        <tissue evidence="4">Shoot tissue taken approximately 20 cm above the soil surface</tissue>
    </source>
</reference>
<feature type="repeat" description="PPR" evidence="3">
    <location>
        <begin position="131"/>
        <end position="161"/>
    </location>
</feature>
<feature type="repeat" description="PPR" evidence="3">
    <location>
        <begin position="95"/>
        <end position="129"/>
    </location>
</feature>
<dbReference type="GO" id="GO:0003723">
    <property type="term" value="F:RNA binding"/>
    <property type="evidence" value="ECO:0007669"/>
    <property type="project" value="InterPro"/>
</dbReference>
<dbReference type="PANTHER" id="PTHR47926:SF542">
    <property type="entry name" value="PENTATRICOPEPTIDE REPEAT-CONTAINING PROTEIN"/>
    <property type="match status" value="1"/>
</dbReference>
<proteinExistence type="predicted"/>
<dbReference type="Pfam" id="PF12854">
    <property type="entry name" value="PPR_1"/>
    <property type="match status" value="1"/>
</dbReference>
<keyword evidence="2" id="KW-0809">Transit peptide</keyword>
<dbReference type="Pfam" id="PF13041">
    <property type="entry name" value="PPR_2"/>
    <property type="match status" value="1"/>
</dbReference>
<dbReference type="PANTHER" id="PTHR47926">
    <property type="entry name" value="PENTATRICOPEPTIDE REPEAT-CONTAINING PROTEIN"/>
    <property type="match status" value="1"/>
</dbReference>
<name>A0A0A9DWQ3_ARUDO</name>
<dbReference type="NCBIfam" id="TIGR00756">
    <property type="entry name" value="PPR"/>
    <property type="match status" value="3"/>
</dbReference>
<sequence>MLSTCANLALIIEGTQLHAVNVKCGFHGNFFVVSSLVDVYARSGQIEEAYAVFSDMEHRNVVLWNAMIASFARHGHSWEVMILFEKMQQVGIFPNEVTYLSMLSVCSHAGLVEEARRYFSLLISDHIVEPNVLHYSCLVDVLGRCGKIDEAWELMLQMPFEPTISMWGSLLGSCRKYRHTRLARIAAEELFKLEPENGGNHILLSDAYAASGNWENAVLARKYLKDSGAMKDMGRSWV</sequence>
<dbReference type="InterPro" id="IPR011990">
    <property type="entry name" value="TPR-like_helical_dom_sf"/>
</dbReference>
<dbReference type="Pfam" id="PF20431">
    <property type="entry name" value="E_motif"/>
    <property type="match status" value="1"/>
</dbReference>
<protein>
    <recommendedName>
        <fullName evidence="5">Pentatricopeptide repeat-containing protein</fullName>
    </recommendedName>
</protein>
<organism evidence="4">
    <name type="scientific">Arundo donax</name>
    <name type="common">Giant reed</name>
    <name type="synonym">Donax arundinaceus</name>
    <dbReference type="NCBI Taxonomy" id="35708"/>
    <lineage>
        <taxon>Eukaryota</taxon>
        <taxon>Viridiplantae</taxon>
        <taxon>Streptophyta</taxon>
        <taxon>Embryophyta</taxon>
        <taxon>Tracheophyta</taxon>
        <taxon>Spermatophyta</taxon>
        <taxon>Magnoliopsida</taxon>
        <taxon>Liliopsida</taxon>
        <taxon>Poales</taxon>
        <taxon>Poaceae</taxon>
        <taxon>PACMAD clade</taxon>
        <taxon>Arundinoideae</taxon>
        <taxon>Arundineae</taxon>
        <taxon>Arundo</taxon>
    </lineage>
</organism>
<dbReference type="InterPro" id="IPR046848">
    <property type="entry name" value="E_motif"/>
</dbReference>
<reference evidence="4" key="2">
    <citation type="journal article" date="2015" name="Data Brief">
        <title>Shoot transcriptome of the giant reed, Arundo donax.</title>
        <authorList>
            <person name="Barrero R.A."/>
            <person name="Guerrero F.D."/>
            <person name="Moolhuijzen P."/>
            <person name="Goolsby J.A."/>
            <person name="Tidwell J."/>
            <person name="Bellgard S.E."/>
            <person name="Bellgard M.I."/>
        </authorList>
    </citation>
    <scope>NUCLEOTIDE SEQUENCE</scope>
    <source>
        <tissue evidence="4">Shoot tissue taken approximately 20 cm above the soil surface</tissue>
    </source>
</reference>
<evidence type="ECO:0000256" key="2">
    <source>
        <dbReference type="ARBA" id="ARBA00022946"/>
    </source>
</evidence>
<dbReference type="Gene3D" id="1.25.40.10">
    <property type="entry name" value="Tetratricopeptide repeat domain"/>
    <property type="match status" value="2"/>
</dbReference>
<dbReference type="GO" id="GO:0009451">
    <property type="term" value="P:RNA modification"/>
    <property type="evidence" value="ECO:0007669"/>
    <property type="project" value="InterPro"/>
</dbReference>
<evidence type="ECO:0000256" key="3">
    <source>
        <dbReference type="PROSITE-ProRule" id="PRU00708"/>
    </source>
</evidence>
<dbReference type="InterPro" id="IPR046960">
    <property type="entry name" value="PPR_At4g14850-like_plant"/>
</dbReference>
<dbReference type="InterPro" id="IPR002885">
    <property type="entry name" value="PPR_rpt"/>
</dbReference>
<accession>A0A0A9DWQ3</accession>
<keyword evidence="1" id="KW-0677">Repeat</keyword>